<evidence type="ECO:0000256" key="4">
    <source>
        <dbReference type="ARBA" id="ARBA00022695"/>
    </source>
</evidence>
<sequence>MADECIHGFDDGMCAVCFPTAEPAVATRSRTVRPKLSRLSDPVRQAGAAAAPSQRATLPPAEEARPFDVANSRIFHVTHVDNLAGILGAGAVLADGSGARPTVDIAAPAAREFRRATSIPGLERTVADYVPFFLTSDAHLWRTLRDGRPDVRLAANAHERPAADHILVIGTVGKAFGAQGGTPGSVVVTDRDAAVAGGEVEIEQEEIERLVRRLNRSGQEAALGGAEFLVHGSYPIERVAYIGVATEKVRDRVRAALKAVGAKPKILVYPRWFRDEETAE</sequence>
<feature type="domain" description="DarT" evidence="8">
    <location>
        <begin position="72"/>
        <end position="274"/>
    </location>
</feature>
<evidence type="ECO:0000259" key="8">
    <source>
        <dbReference type="PROSITE" id="PS52018"/>
    </source>
</evidence>
<keyword evidence="1 6" id="KW-1277">Toxin-antitoxin system</keyword>
<dbReference type="Proteomes" id="UP000438182">
    <property type="component" value="Unassembled WGS sequence"/>
</dbReference>
<name>A0A6I4NZV3_9MICO</name>
<feature type="active site" evidence="6">
    <location>
        <position position="227"/>
    </location>
</feature>
<keyword evidence="4 6" id="KW-0548">Nucleotidyltransferase</keyword>
<dbReference type="RefSeq" id="WP_160426528.1">
    <property type="nucleotide sequence ID" value="NZ_WSTA01000084.1"/>
</dbReference>
<protein>
    <submittedName>
        <fullName evidence="9">DUF4433 domain-containing protein</fullName>
    </submittedName>
</protein>
<dbReference type="Pfam" id="PF14487">
    <property type="entry name" value="DarT"/>
    <property type="match status" value="1"/>
</dbReference>
<evidence type="ECO:0000256" key="3">
    <source>
        <dbReference type="ARBA" id="ARBA00022679"/>
    </source>
</evidence>
<comment type="catalytic activity">
    <reaction evidence="6">
        <text>a thymidine in DNA + NAD(+) = an N-(ADP-alpha-D-ribosyl)-thymidine in DNA + nicotinamide + H(+)</text>
        <dbReference type="Rhea" id="RHEA:71651"/>
        <dbReference type="Rhea" id="RHEA-COMP:13556"/>
        <dbReference type="Rhea" id="RHEA-COMP:18051"/>
        <dbReference type="ChEBI" id="CHEBI:15378"/>
        <dbReference type="ChEBI" id="CHEBI:17154"/>
        <dbReference type="ChEBI" id="CHEBI:57540"/>
        <dbReference type="ChEBI" id="CHEBI:137386"/>
        <dbReference type="ChEBI" id="CHEBI:191199"/>
    </reaction>
</comment>
<keyword evidence="2 6" id="KW-0328">Glycosyltransferase</keyword>
<dbReference type="AlphaFoldDB" id="A0A6I4NZV3"/>
<dbReference type="EMBL" id="WSTA01000084">
    <property type="protein sequence ID" value="MWB99873.1"/>
    <property type="molecule type" value="Genomic_DNA"/>
</dbReference>
<feature type="binding site" evidence="6">
    <location>
        <position position="114"/>
    </location>
    <ligand>
        <name>NAD(+)</name>
        <dbReference type="ChEBI" id="CHEBI:57540"/>
    </ligand>
</feature>
<comment type="caution">
    <text evidence="9">The sequence shown here is derived from an EMBL/GenBank/DDBJ whole genome shotgun (WGS) entry which is preliminary data.</text>
</comment>
<keyword evidence="3 6" id="KW-0808">Transferase</keyword>
<dbReference type="InterPro" id="IPR029494">
    <property type="entry name" value="DarT"/>
</dbReference>
<dbReference type="PROSITE" id="PS52018">
    <property type="entry name" value="DART"/>
    <property type="match status" value="1"/>
</dbReference>
<evidence type="ECO:0000256" key="7">
    <source>
        <dbReference type="SAM" id="MobiDB-lite"/>
    </source>
</evidence>
<keyword evidence="5 6" id="KW-0238">DNA-binding</keyword>
<feature type="binding site" evidence="6">
    <location>
        <position position="93"/>
    </location>
    <ligand>
        <name>NAD(+)</name>
        <dbReference type="ChEBI" id="CHEBI:57540"/>
    </ligand>
</feature>
<feature type="binding site" evidence="6">
    <location>
        <begin position="76"/>
        <end position="78"/>
    </location>
    <ligand>
        <name>NAD(+)</name>
        <dbReference type="ChEBI" id="CHEBI:57540"/>
    </ligand>
</feature>
<evidence type="ECO:0000256" key="6">
    <source>
        <dbReference type="PROSITE-ProRule" id="PRU01362"/>
    </source>
</evidence>
<dbReference type="GO" id="GO:0003677">
    <property type="term" value="F:DNA binding"/>
    <property type="evidence" value="ECO:0007669"/>
    <property type="project" value="UniProtKB-UniRule"/>
</dbReference>
<feature type="active site" description="Proton acceptor" evidence="6">
    <location>
        <position position="114"/>
    </location>
</feature>
<organism evidence="9 10">
    <name type="scientific">Agromyces seonyuensis</name>
    <dbReference type="NCBI Taxonomy" id="2662446"/>
    <lineage>
        <taxon>Bacteria</taxon>
        <taxon>Bacillati</taxon>
        <taxon>Actinomycetota</taxon>
        <taxon>Actinomycetes</taxon>
        <taxon>Micrococcales</taxon>
        <taxon>Microbacteriaceae</taxon>
        <taxon>Agromyces</taxon>
    </lineage>
</organism>
<feature type="region of interest" description="Disordered" evidence="7">
    <location>
        <begin position="36"/>
        <end position="61"/>
    </location>
</feature>
<dbReference type="GO" id="GO:0016779">
    <property type="term" value="F:nucleotidyltransferase activity"/>
    <property type="evidence" value="ECO:0007669"/>
    <property type="project" value="UniProtKB-UniRule"/>
</dbReference>
<gene>
    <name evidence="9" type="ORF">GB864_15100</name>
</gene>
<evidence type="ECO:0000256" key="1">
    <source>
        <dbReference type="ARBA" id="ARBA00022649"/>
    </source>
</evidence>
<dbReference type="GO" id="GO:0016757">
    <property type="term" value="F:glycosyltransferase activity"/>
    <property type="evidence" value="ECO:0007669"/>
    <property type="project" value="UniProtKB-UniRule"/>
</dbReference>
<accession>A0A6I4NZV3</accession>
<dbReference type="PROSITE" id="PS00599">
    <property type="entry name" value="AA_TRANSFER_CLASS_2"/>
    <property type="match status" value="1"/>
</dbReference>
<evidence type="ECO:0000313" key="10">
    <source>
        <dbReference type="Proteomes" id="UP000438182"/>
    </source>
</evidence>
<keyword evidence="10" id="KW-1185">Reference proteome</keyword>
<dbReference type="InterPro" id="IPR001917">
    <property type="entry name" value="Aminotrans_II_pyridoxalP_BS"/>
</dbReference>
<proteinExistence type="inferred from homology"/>
<evidence type="ECO:0000313" key="9">
    <source>
        <dbReference type="EMBL" id="MWB99873.1"/>
    </source>
</evidence>
<comment type="similarity">
    <text evidence="6">Belongs to the DarT ADP-ribosyltransferase family.</text>
</comment>
<evidence type="ECO:0000256" key="2">
    <source>
        <dbReference type="ARBA" id="ARBA00022676"/>
    </source>
</evidence>
<evidence type="ECO:0000256" key="5">
    <source>
        <dbReference type="ARBA" id="ARBA00023125"/>
    </source>
</evidence>
<feature type="binding site" evidence="6">
    <location>
        <position position="85"/>
    </location>
    <ligand>
        <name>NAD(+)</name>
        <dbReference type="ChEBI" id="CHEBI:57540"/>
    </ligand>
</feature>
<reference evidence="9 10" key="1">
    <citation type="submission" date="2019-12" db="EMBL/GenBank/DDBJ databases">
        <authorList>
            <person name="Kim Y.S."/>
        </authorList>
    </citation>
    <scope>NUCLEOTIDE SEQUENCE [LARGE SCALE GENOMIC DNA]</scope>
    <source>
        <strain evidence="9 10">MMS17-SY077</strain>
    </source>
</reference>